<protein>
    <submittedName>
        <fullName evidence="2">Uncharacterized protein</fullName>
    </submittedName>
</protein>
<reference evidence="2 3" key="1">
    <citation type="journal article" date="2015" name="Fungal Genet. Biol.">
        <title>Evolution of novel wood decay mechanisms in Agaricales revealed by the genome sequences of Fistulina hepatica and Cylindrobasidium torrendii.</title>
        <authorList>
            <person name="Floudas D."/>
            <person name="Held B.W."/>
            <person name="Riley R."/>
            <person name="Nagy L.G."/>
            <person name="Koehler G."/>
            <person name="Ransdell A.S."/>
            <person name="Younus H."/>
            <person name="Chow J."/>
            <person name="Chiniquy J."/>
            <person name="Lipzen A."/>
            <person name="Tritt A."/>
            <person name="Sun H."/>
            <person name="Haridas S."/>
            <person name="LaButti K."/>
            <person name="Ohm R.A."/>
            <person name="Kues U."/>
            <person name="Blanchette R.A."/>
            <person name="Grigoriev I.V."/>
            <person name="Minto R.E."/>
            <person name="Hibbett D.S."/>
        </authorList>
    </citation>
    <scope>NUCLEOTIDE SEQUENCE [LARGE SCALE GENOMIC DNA]</scope>
    <source>
        <strain evidence="2 3">FP15055 ss-10</strain>
    </source>
</reference>
<dbReference type="EMBL" id="KN880741">
    <property type="protein sequence ID" value="KIY62868.1"/>
    <property type="molecule type" value="Genomic_DNA"/>
</dbReference>
<feature type="compositionally biased region" description="Polar residues" evidence="1">
    <location>
        <begin position="491"/>
        <end position="506"/>
    </location>
</feature>
<proteinExistence type="predicted"/>
<gene>
    <name evidence="2" type="ORF">CYLTODRAFT_446963</name>
</gene>
<evidence type="ECO:0000256" key="1">
    <source>
        <dbReference type="SAM" id="MobiDB-lite"/>
    </source>
</evidence>
<organism evidence="2 3">
    <name type="scientific">Cylindrobasidium torrendii FP15055 ss-10</name>
    <dbReference type="NCBI Taxonomy" id="1314674"/>
    <lineage>
        <taxon>Eukaryota</taxon>
        <taxon>Fungi</taxon>
        <taxon>Dikarya</taxon>
        <taxon>Basidiomycota</taxon>
        <taxon>Agaricomycotina</taxon>
        <taxon>Agaricomycetes</taxon>
        <taxon>Agaricomycetidae</taxon>
        <taxon>Agaricales</taxon>
        <taxon>Marasmiineae</taxon>
        <taxon>Physalacriaceae</taxon>
        <taxon>Cylindrobasidium</taxon>
    </lineage>
</organism>
<feature type="region of interest" description="Disordered" evidence="1">
    <location>
        <begin position="129"/>
        <end position="164"/>
    </location>
</feature>
<feature type="region of interest" description="Disordered" evidence="1">
    <location>
        <begin position="367"/>
        <end position="408"/>
    </location>
</feature>
<name>A0A0D7AWW1_9AGAR</name>
<accession>A0A0D7AWW1</accession>
<feature type="compositionally biased region" description="Polar residues" evidence="1">
    <location>
        <begin position="217"/>
        <end position="233"/>
    </location>
</feature>
<feature type="region of interest" description="Disordered" evidence="1">
    <location>
        <begin position="176"/>
        <end position="277"/>
    </location>
</feature>
<dbReference type="Proteomes" id="UP000054007">
    <property type="component" value="Unassembled WGS sequence"/>
</dbReference>
<dbReference type="AlphaFoldDB" id="A0A0D7AWW1"/>
<keyword evidence="3" id="KW-1185">Reference proteome</keyword>
<feature type="region of interest" description="Disordered" evidence="1">
    <location>
        <begin position="476"/>
        <end position="512"/>
    </location>
</feature>
<feature type="compositionally biased region" description="Polar residues" evidence="1">
    <location>
        <begin position="244"/>
        <end position="258"/>
    </location>
</feature>
<evidence type="ECO:0000313" key="3">
    <source>
        <dbReference type="Proteomes" id="UP000054007"/>
    </source>
</evidence>
<evidence type="ECO:0000313" key="2">
    <source>
        <dbReference type="EMBL" id="KIY62868.1"/>
    </source>
</evidence>
<sequence length="512" mass="55527">MSTHRRAGSPMPQSTYGNAFDRAYTYNVVADSPDGQDTLEALLQGLGDLHVTRQPEPVVHHNVPGTIAYSVPSTTSESENKPPISVNQKDAMDALPEAPAKPALRKLSKTRIPVPRTVALTRAAAKTNTTAKPVVEQPKINTSTKTVKTAAKPNPKPPVDNKPVRKAAPVVSLRQHTAPAALPTRVPASKPSVAASQRTLTRKKSTIERAKPLPTANGHSKSVTSKSVTNERSNPAAAKPVHTNKLSKSATTRSTAKPASQIKLMKARPAPTTDVSEPVTKQAIETNIANQVPQPAHDNPPPIVDYDAFVESICSKPVSRPRPSRSYEVPEIPPPPPRVFYPPPAAAAPSPRQFEVYKDPQLVFRPRPRTWSSPVPMPAPRRPYGQPEEEEEVARVQEQEQETSMMSDGSPLANVFQFLAEQGHEQDWTPSPLAASHSISLSAAPAIRIDIERLDADDVFDTLDMMPPRGRQNVFAGLSPESDHGDLTRDMPQTPSRRAGQPSSAIQRGILF</sequence>
<feature type="region of interest" description="Disordered" evidence="1">
    <location>
        <begin position="316"/>
        <end position="335"/>
    </location>
</feature>